<evidence type="ECO:0000313" key="1">
    <source>
        <dbReference type="EMBL" id="SHH63821.1"/>
    </source>
</evidence>
<dbReference type="AlphaFoldDB" id="A0A1M5ULG8"/>
<dbReference type="Proteomes" id="UP000184268">
    <property type="component" value="Unassembled WGS sequence"/>
</dbReference>
<reference evidence="1 2" key="1">
    <citation type="submission" date="2016-11" db="EMBL/GenBank/DDBJ databases">
        <authorList>
            <person name="Jaros S."/>
            <person name="Januszkiewicz K."/>
            <person name="Wedrychowicz H."/>
        </authorList>
    </citation>
    <scope>NUCLEOTIDE SEQUENCE [LARGE SCALE GENOMIC DNA]</scope>
    <source>
        <strain evidence="1 2">DSM 16917</strain>
    </source>
</reference>
<evidence type="ECO:0000313" key="2">
    <source>
        <dbReference type="Proteomes" id="UP000184268"/>
    </source>
</evidence>
<organism evidence="1 2">
    <name type="scientific">Ferrimonas marina</name>
    <dbReference type="NCBI Taxonomy" id="299255"/>
    <lineage>
        <taxon>Bacteria</taxon>
        <taxon>Pseudomonadati</taxon>
        <taxon>Pseudomonadota</taxon>
        <taxon>Gammaproteobacteria</taxon>
        <taxon>Alteromonadales</taxon>
        <taxon>Ferrimonadaceae</taxon>
        <taxon>Ferrimonas</taxon>
    </lineage>
</organism>
<keyword evidence="2" id="KW-1185">Reference proteome</keyword>
<proteinExistence type="predicted"/>
<name>A0A1M5ULG8_9GAMM</name>
<accession>A0A1M5ULG8</accession>
<dbReference type="RefSeq" id="WP_067654985.1">
    <property type="nucleotide sequence ID" value="NZ_FQXG01000003.1"/>
</dbReference>
<sequence length="289" mass="33036">MTNKTNIIQLTEDFKTLQVVSKRFNNNLLYDSTKEAIEVAERGKRSFPPEAKAVSPTVGLSANLRGGYALPVHNRSDAEKLYNALAEKARFSFDLKDKNGQRVRFYIDEAVFFRNRPKDKFDYEKGRVEFDVAGAILPVSNTSLEDLTLVCHGYFSDIRIDPDLKAIAEKRIREYAQEHTDQLYLVLDDDKYTQFGRSRDLMCATSDFFETLGAYQANIQYCIDALKDAQRETSTHENKVGFVYRNLFNEDRSKRLPDELHDIVAGAAQSHLGIEARDLARAHNHLVRA</sequence>
<dbReference type="EMBL" id="FQXG01000003">
    <property type="protein sequence ID" value="SHH63821.1"/>
    <property type="molecule type" value="Genomic_DNA"/>
</dbReference>
<protein>
    <submittedName>
        <fullName evidence="1">Uncharacterized protein</fullName>
    </submittedName>
</protein>
<dbReference type="STRING" id="299255.SAMN02745129_2626"/>
<gene>
    <name evidence="1" type="ORF">SAMN02745129_2626</name>
</gene>